<name>A0AA39Q606_9AGAR</name>
<dbReference type="AlphaFoldDB" id="A0AA39Q606"/>
<dbReference type="Proteomes" id="UP001175228">
    <property type="component" value="Unassembled WGS sequence"/>
</dbReference>
<reference evidence="1" key="1">
    <citation type="submission" date="2023-06" db="EMBL/GenBank/DDBJ databases">
        <authorList>
            <consortium name="Lawrence Berkeley National Laboratory"/>
            <person name="Ahrendt S."/>
            <person name="Sahu N."/>
            <person name="Indic B."/>
            <person name="Wong-Bajracharya J."/>
            <person name="Merenyi Z."/>
            <person name="Ke H.-M."/>
            <person name="Monk M."/>
            <person name="Kocsube S."/>
            <person name="Drula E."/>
            <person name="Lipzen A."/>
            <person name="Balint B."/>
            <person name="Henrissat B."/>
            <person name="Andreopoulos B."/>
            <person name="Martin F.M."/>
            <person name="Harder C.B."/>
            <person name="Rigling D."/>
            <person name="Ford K.L."/>
            <person name="Foster G.D."/>
            <person name="Pangilinan J."/>
            <person name="Papanicolaou A."/>
            <person name="Barry K."/>
            <person name="LaButti K."/>
            <person name="Viragh M."/>
            <person name="Koriabine M."/>
            <person name="Yan M."/>
            <person name="Riley R."/>
            <person name="Champramary S."/>
            <person name="Plett K.L."/>
            <person name="Tsai I.J."/>
            <person name="Slot J."/>
            <person name="Sipos G."/>
            <person name="Plett J."/>
            <person name="Nagy L.G."/>
            <person name="Grigoriev I.V."/>
        </authorList>
    </citation>
    <scope>NUCLEOTIDE SEQUENCE</scope>
    <source>
        <strain evidence="1">HWK02</strain>
    </source>
</reference>
<comment type="caution">
    <text evidence="1">The sequence shown here is derived from an EMBL/GenBank/DDBJ whole genome shotgun (WGS) entry which is preliminary data.</text>
</comment>
<evidence type="ECO:0000313" key="2">
    <source>
        <dbReference type="Proteomes" id="UP001175228"/>
    </source>
</evidence>
<sequence length="282" mass="32783">MLHFLFDTLWRYAQKNPEDVWKIFETVIVDTPIFKENATDSRYEECSGRVLDSFQFVHHNLASHIRASSSALMASQVSHFVAFCLRKHIWPVYDVFYQQQCLKFLTKQSVSSWSEPLFRAYVIGIATAIHPSRDDPEENQMISKAIGCLHEPENLFSVCSTLAMYTPCDQDPRIPDIMTALAKLRPLDPAWDPCRQRLRELAEAQSFPVVTVFGEPDIEGHRRNIRKAIKTLDKFFSDIPPQATASFELLGPPLQPRSRLDRLLPWRRRRQQDEEHQLTERV</sequence>
<organism evidence="1 2">
    <name type="scientific">Armillaria luteobubalina</name>
    <dbReference type="NCBI Taxonomy" id="153913"/>
    <lineage>
        <taxon>Eukaryota</taxon>
        <taxon>Fungi</taxon>
        <taxon>Dikarya</taxon>
        <taxon>Basidiomycota</taxon>
        <taxon>Agaricomycotina</taxon>
        <taxon>Agaricomycetes</taxon>
        <taxon>Agaricomycetidae</taxon>
        <taxon>Agaricales</taxon>
        <taxon>Marasmiineae</taxon>
        <taxon>Physalacriaceae</taxon>
        <taxon>Armillaria</taxon>
    </lineage>
</organism>
<accession>A0AA39Q606</accession>
<dbReference type="EMBL" id="JAUEPU010000014">
    <property type="protein sequence ID" value="KAK0496908.1"/>
    <property type="molecule type" value="Genomic_DNA"/>
</dbReference>
<gene>
    <name evidence="1" type="ORF">EDD18DRAFT_1462593</name>
</gene>
<keyword evidence="2" id="KW-1185">Reference proteome</keyword>
<protein>
    <submittedName>
        <fullName evidence="1">Uncharacterized protein</fullName>
    </submittedName>
</protein>
<evidence type="ECO:0000313" key="1">
    <source>
        <dbReference type="EMBL" id="KAK0496908.1"/>
    </source>
</evidence>
<proteinExistence type="predicted"/>